<keyword evidence="2" id="KW-0378">Hydrolase</keyword>
<dbReference type="PROSITE" id="PS51194">
    <property type="entry name" value="HELICASE_CTER"/>
    <property type="match status" value="1"/>
</dbReference>
<dbReference type="Pfam" id="PF00270">
    <property type="entry name" value="DEAD"/>
    <property type="match status" value="1"/>
</dbReference>
<dbReference type="PANTHER" id="PTHR47959:SF1">
    <property type="entry name" value="ATP-DEPENDENT RNA HELICASE DBPA"/>
    <property type="match status" value="1"/>
</dbReference>
<organism evidence="8 9">
    <name type="scientific">Echinicola vietnamensis (strain DSM 17526 / LMG 23754 / KMM 6221)</name>
    <dbReference type="NCBI Taxonomy" id="926556"/>
    <lineage>
        <taxon>Bacteria</taxon>
        <taxon>Pseudomonadati</taxon>
        <taxon>Bacteroidota</taxon>
        <taxon>Cytophagia</taxon>
        <taxon>Cytophagales</taxon>
        <taxon>Cyclobacteriaceae</taxon>
        <taxon>Echinicola</taxon>
    </lineage>
</organism>
<keyword evidence="4" id="KW-0067">ATP-binding</keyword>
<evidence type="ECO:0000259" key="6">
    <source>
        <dbReference type="PROSITE" id="PS51192"/>
    </source>
</evidence>
<dbReference type="CDD" id="cd18787">
    <property type="entry name" value="SF2_C_DEAD"/>
    <property type="match status" value="1"/>
</dbReference>
<comment type="similarity">
    <text evidence="5">Belongs to the DEAD box helicase family.</text>
</comment>
<protein>
    <submittedName>
        <fullName evidence="8">DNA/RNA helicase, superfamily II</fullName>
    </submittedName>
</protein>
<feature type="domain" description="Helicase C-terminal" evidence="7">
    <location>
        <begin position="215"/>
        <end position="367"/>
    </location>
</feature>
<dbReference type="InterPro" id="IPR005580">
    <property type="entry name" value="DbpA/CsdA_RNA-bd_dom"/>
</dbReference>
<evidence type="ECO:0000313" key="9">
    <source>
        <dbReference type="Proteomes" id="UP000010796"/>
    </source>
</evidence>
<reference evidence="9" key="1">
    <citation type="submission" date="2012-02" db="EMBL/GenBank/DDBJ databases">
        <title>The complete genome of Echinicola vietnamensis DSM 17526.</title>
        <authorList>
            <person name="Lucas S."/>
            <person name="Copeland A."/>
            <person name="Lapidus A."/>
            <person name="Glavina del Rio T."/>
            <person name="Dalin E."/>
            <person name="Tice H."/>
            <person name="Bruce D."/>
            <person name="Goodwin L."/>
            <person name="Pitluck S."/>
            <person name="Peters L."/>
            <person name="Ovchinnikova G."/>
            <person name="Teshima H."/>
            <person name="Kyrpides N."/>
            <person name="Mavromatis K."/>
            <person name="Ivanova N."/>
            <person name="Brettin T."/>
            <person name="Detter J.C."/>
            <person name="Han C."/>
            <person name="Larimer F."/>
            <person name="Land M."/>
            <person name="Hauser L."/>
            <person name="Markowitz V."/>
            <person name="Cheng J.-F."/>
            <person name="Hugenholtz P."/>
            <person name="Woyke T."/>
            <person name="Wu D."/>
            <person name="Brambilla E."/>
            <person name="Klenk H.-P."/>
            <person name="Eisen J.A."/>
        </authorList>
    </citation>
    <scope>NUCLEOTIDE SEQUENCE [LARGE SCALE GENOMIC DNA]</scope>
    <source>
        <strain evidence="9">DSM 17526 / LMG 23754 / KMM 6221</strain>
    </source>
</reference>
<evidence type="ECO:0000256" key="2">
    <source>
        <dbReference type="ARBA" id="ARBA00022801"/>
    </source>
</evidence>
<dbReference type="KEGG" id="evi:Echvi_1599"/>
<evidence type="ECO:0000256" key="4">
    <source>
        <dbReference type="ARBA" id="ARBA00022840"/>
    </source>
</evidence>
<dbReference type="InterPro" id="IPR014001">
    <property type="entry name" value="Helicase_ATP-bd"/>
</dbReference>
<dbReference type="InterPro" id="IPR001650">
    <property type="entry name" value="Helicase_C-like"/>
</dbReference>
<dbReference type="PANTHER" id="PTHR47959">
    <property type="entry name" value="ATP-DEPENDENT RNA HELICASE RHLE-RELATED"/>
    <property type="match status" value="1"/>
</dbReference>
<dbReference type="SMART" id="SM00490">
    <property type="entry name" value="HELICc"/>
    <property type="match status" value="1"/>
</dbReference>
<evidence type="ECO:0000256" key="5">
    <source>
        <dbReference type="ARBA" id="ARBA00038437"/>
    </source>
</evidence>
<dbReference type="InterPro" id="IPR044742">
    <property type="entry name" value="DEAD/DEAH_RhlB"/>
</dbReference>
<dbReference type="CDD" id="cd00268">
    <property type="entry name" value="DEADc"/>
    <property type="match status" value="1"/>
</dbReference>
<dbReference type="InterPro" id="IPR012677">
    <property type="entry name" value="Nucleotide-bd_a/b_plait_sf"/>
</dbReference>
<dbReference type="Pfam" id="PF03880">
    <property type="entry name" value="DbpA"/>
    <property type="match status" value="1"/>
</dbReference>
<feature type="domain" description="Helicase ATP-binding" evidence="6">
    <location>
        <begin position="28"/>
        <end position="195"/>
    </location>
</feature>
<dbReference type="OrthoDB" id="9785240at2"/>
<dbReference type="SUPFAM" id="SSF52540">
    <property type="entry name" value="P-loop containing nucleoside triphosphate hydrolases"/>
    <property type="match status" value="1"/>
</dbReference>
<keyword evidence="1" id="KW-0547">Nucleotide-binding</keyword>
<gene>
    <name evidence="8" type="ordered locus">Echvi_1599</name>
</gene>
<dbReference type="Pfam" id="PF00271">
    <property type="entry name" value="Helicase_C"/>
    <property type="match status" value="1"/>
</dbReference>
<dbReference type="eggNOG" id="COG0513">
    <property type="taxonomic scope" value="Bacteria"/>
</dbReference>
<dbReference type="Gene3D" id="3.30.70.330">
    <property type="match status" value="1"/>
</dbReference>
<proteinExistence type="inferred from homology"/>
<dbReference type="GO" id="GO:0016787">
    <property type="term" value="F:hydrolase activity"/>
    <property type="evidence" value="ECO:0007669"/>
    <property type="project" value="UniProtKB-KW"/>
</dbReference>
<dbReference type="RefSeq" id="WP_015265427.1">
    <property type="nucleotide sequence ID" value="NC_019904.1"/>
</dbReference>
<dbReference type="InterPro" id="IPR011545">
    <property type="entry name" value="DEAD/DEAH_box_helicase_dom"/>
</dbReference>
<dbReference type="PROSITE" id="PS51192">
    <property type="entry name" value="HELICASE_ATP_BIND_1"/>
    <property type="match status" value="1"/>
</dbReference>
<dbReference type="EMBL" id="CP003346">
    <property type="protein sequence ID" value="AGA77864.1"/>
    <property type="molecule type" value="Genomic_DNA"/>
</dbReference>
<dbReference type="Gene3D" id="3.40.50.300">
    <property type="entry name" value="P-loop containing nucleotide triphosphate hydrolases"/>
    <property type="match status" value="2"/>
</dbReference>
<sequence length="438" mass="49257">MTLSNLNQQKVLQNLGISALNEMQEATLEATKKHANLMLIAPTGSGKTLAYLLSLLTKLEEKDGIQALILAPTRELVLQIESVLKNMKLPIKINACYGGHMFSIERKNFSVPPSILVGTPGRIKDHLERGTFSPDTIRHLIFDEFDKSLEMGFIGQMKYITGQLFQVTDKILVSATKAIEVPYYLDFEDHFTLESQQTATTTLKTQKITTAKEGKLEGLLMLIRSLGSDQNAIVFANHRDACDRIGEFLDQHGVIFSLFRGGLEQDERESQLTKFRNGSTQVLIATDIAARGIDIPELDYVVHFQLPPQETTYLHRNGRTARMKASGTCILMMTEGDYLPHFLDEVPTEFSLAPQSQPITPAFVTLHINKGKKDKVNKIDLVGFFLQFDFMEKEDLGLIEVKDFFSYVAVKREKFKEAIAASKNQRIKRKAIKVSLAK</sequence>
<evidence type="ECO:0000313" key="8">
    <source>
        <dbReference type="EMBL" id="AGA77864.1"/>
    </source>
</evidence>
<dbReference type="GO" id="GO:0003724">
    <property type="term" value="F:RNA helicase activity"/>
    <property type="evidence" value="ECO:0007669"/>
    <property type="project" value="TreeGrafter"/>
</dbReference>
<dbReference type="AlphaFoldDB" id="L0FVE0"/>
<evidence type="ECO:0000259" key="7">
    <source>
        <dbReference type="PROSITE" id="PS51194"/>
    </source>
</evidence>
<dbReference type="GO" id="GO:0005524">
    <property type="term" value="F:ATP binding"/>
    <property type="evidence" value="ECO:0007669"/>
    <property type="project" value="UniProtKB-KW"/>
</dbReference>
<dbReference type="Proteomes" id="UP000010796">
    <property type="component" value="Chromosome"/>
</dbReference>
<evidence type="ECO:0000256" key="1">
    <source>
        <dbReference type="ARBA" id="ARBA00022741"/>
    </source>
</evidence>
<dbReference type="GO" id="GO:0005829">
    <property type="term" value="C:cytosol"/>
    <property type="evidence" value="ECO:0007669"/>
    <property type="project" value="TreeGrafter"/>
</dbReference>
<dbReference type="STRING" id="926556.Echvi_1599"/>
<dbReference type="GO" id="GO:0003676">
    <property type="term" value="F:nucleic acid binding"/>
    <property type="evidence" value="ECO:0007669"/>
    <property type="project" value="InterPro"/>
</dbReference>
<keyword evidence="3 8" id="KW-0347">Helicase</keyword>
<keyword evidence="9" id="KW-1185">Reference proteome</keyword>
<accession>L0FVE0</accession>
<dbReference type="InterPro" id="IPR027417">
    <property type="entry name" value="P-loop_NTPase"/>
</dbReference>
<dbReference type="HOGENOM" id="CLU_003041_1_3_10"/>
<dbReference type="SMART" id="SM00487">
    <property type="entry name" value="DEXDc"/>
    <property type="match status" value="1"/>
</dbReference>
<dbReference type="InterPro" id="IPR050079">
    <property type="entry name" value="DEAD_box_RNA_helicase"/>
</dbReference>
<name>L0FVE0_ECHVK</name>
<evidence type="ECO:0000256" key="3">
    <source>
        <dbReference type="ARBA" id="ARBA00022806"/>
    </source>
</evidence>
<dbReference type="PATRIC" id="fig|926556.3.peg.1702"/>